<evidence type="ECO:0000256" key="7">
    <source>
        <dbReference type="SAM" id="SignalP"/>
    </source>
</evidence>
<evidence type="ECO:0000256" key="6">
    <source>
        <dbReference type="SAM" id="MobiDB-lite"/>
    </source>
</evidence>
<gene>
    <name evidence="9" type="primary">QRFP</name>
</gene>
<evidence type="ECO:0000256" key="3">
    <source>
        <dbReference type="ARBA" id="ARBA00022525"/>
    </source>
</evidence>
<evidence type="ECO:0000256" key="2">
    <source>
        <dbReference type="ARBA" id="ARBA00005516"/>
    </source>
</evidence>
<dbReference type="KEGG" id="pvt:110079697"/>
<dbReference type="GO" id="GO:0031854">
    <property type="term" value="F:orexigenic neuropeptide QRFP receptor binding"/>
    <property type="evidence" value="ECO:0007669"/>
    <property type="project" value="InterPro"/>
</dbReference>
<dbReference type="Pfam" id="PF11109">
    <property type="entry name" value="RFamide_26RFa"/>
    <property type="match status" value="1"/>
</dbReference>
<dbReference type="CTD" id="347148"/>
<dbReference type="AlphaFoldDB" id="A0A6J0TUE1"/>
<protein>
    <submittedName>
        <fullName evidence="9">Orexigenic neuropeptide QRFP</fullName>
    </submittedName>
</protein>
<dbReference type="GeneID" id="110079697"/>
<keyword evidence="4" id="KW-0027">Amidation</keyword>
<proteinExistence type="inferred from homology"/>
<comment type="similarity">
    <text evidence="2">Belongs to the RFamide neuropeptide family.</text>
</comment>
<dbReference type="PANTHER" id="PTHR36476">
    <property type="entry name" value="OREXIGENIC NEUROPEPTIDE QRFP"/>
    <property type="match status" value="1"/>
</dbReference>
<organism evidence="8 9">
    <name type="scientific">Pogona vitticeps</name>
    <name type="common">central bearded dragon</name>
    <dbReference type="NCBI Taxonomy" id="103695"/>
    <lineage>
        <taxon>Eukaryota</taxon>
        <taxon>Metazoa</taxon>
        <taxon>Chordata</taxon>
        <taxon>Craniata</taxon>
        <taxon>Vertebrata</taxon>
        <taxon>Euteleostomi</taxon>
        <taxon>Lepidosauria</taxon>
        <taxon>Squamata</taxon>
        <taxon>Bifurcata</taxon>
        <taxon>Unidentata</taxon>
        <taxon>Episquamata</taxon>
        <taxon>Toxicofera</taxon>
        <taxon>Iguania</taxon>
        <taxon>Acrodonta</taxon>
        <taxon>Agamidae</taxon>
        <taxon>Amphibolurinae</taxon>
        <taxon>Pogona</taxon>
    </lineage>
</organism>
<reference evidence="9" key="1">
    <citation type="submission" date="2025-08" db="UniProtKB">
        <authorList>
            <consortium name="RefSeq"/>
        </authorList>
    </citation>
    <scope>IDENTIFICATION</scope>
</reference>
<dbReference type="GO" id="GO:0007218">
    <property type="term" value="P:neuropeptide signaling pathway"/>
    <property type="evidence" value="ECO:0007669"/>
    <property type="project" value="UniProtKB-KW"/>
</dbReference>
<feature type="signal peptide" evidence="7">
    <location>
        <begin position="1"/>
        <end position="24"/>
    </location>
</feature>
<keyword evidence="3" id="KW-0964">Secreted</keyword>
<feature type="compositionally biased region" description="Polar residues" evidence="6">
    <location>
        <begin position="35"/>
        <end position="48"/>
    </location>
</feature>
<dbReference type="PANTHER" id="PTHR36476:SF1">
    <property type="entry name" value="OREXIGENIC NEUROPEPTIDE QRFP"/>
    <property type="match status" value="1"/>
</dbReference>
<evidence type="ECO:0000256" key="5">
    <source>
        <dbReference type="ARBA" id="ARBA00023320"/>
    </source>
</evidence>
<dbReference type="Proteomes" id="UP001652642">
    <property type="component" value="Chromosome Z"/>
</dbReference>
<evidence type="ECO:0000313" key="8">
    <source>
        <dbReference type="Proteomes" id="UP001652642"/>
    </source>
</evidence>
<keyword evidence="7" id="KW-0732">Signal</keyword>
<dbReference type="OrthoDB" id="9831857at2759"/>
<dbReference type="InParanoid" id="A0A6J0TUE1"/>
<evidence type="ECO:0000256" key="4">
    <source>
        <dbReference type="ARBA" id="ARBA00022815"/>
    </source>
</evidence>
<evidence type="ECO:0000256" key="1">
    <source>
        <dbReference type="ARBA" id="ARBA00004613"/>
    </source>
</evidence>
<accession>A0A6J0TUE1</accession>
<keyword evidence="5 9" id="KW-0527">Neuropeptide</keyword>
<keyword evidence="8" id="KW-1185">Reference proteome</keyword>
<comment type="subcellular location">
    <subcellularLocation>
        <location evidence="1">Secreted</location>
    </subcellularLocation>
</comment>
<dbReference type="RefSeq" id="XP_020650620.2">
    <property type="nucleotide sequence ID" value="XM_020794961.2"/>
</dbReference>
<feature type="region of interest" description="Disordered" evidence="6">
    <location>
        <begin position="74"/>
        <end position="121"/>
    </location>
</feature>
<feature type="region of interest" description="Disordered" evidence="6">
    <location>
        <begin position="24"/>
        <end position="51"/>
    </location>
</feature>
<sequence>MKVSCPFSCVLLLSFGVCFPPEHGKELSSPGGKSGVTQEQPSPFQASETPKGWRRLQDLCSLFPVAKRPPSLGKEKAALRSHFRRQQGGQDPKSEAINYLPEEEEEGEKRAGSLGSLAEELNGYNRKKGGFSFRFGRRKKTDVCS</sequence>
<name>A0A6J0TUE1_9SAUR</name>
<dbReference type="GO" id="GO:0005184">
    <property type="term" value="F:neuropeptide hormone activity"/>
    <property type="evidence" value="ECO:0007669"/>
    <property type="project" value="TreeGrafter"/>
</dbReference>
<dbReference type="GO" id="GO:0005576">
    <property type="term" value="C:extracellular region"/>
    <property type="evidence" value="ECO:0007669"/>
    <property type="project" value="UniProtKB-SubCell"/>
</dbReference>
<evidence type="ECO:0000313" key="9">
    <source>
        <dbReference type="RefSeq" id="XP_020650620.2"/>
    </source>
</evidence>
<feature type="chain" id="PRO_5046214943" evidence="7">
    <location>
        <begin position="25"/>
        <end position="145"/>
    </location>
</feature>
<dbReference type="InterPro" id="IPR024565">
    <property type="entry name" value="P518"/>
</dbReference>